<dbReference type="Proteomes" id="UP001211065">
    <property type="component" value="Unassembled WGS sequence"/>
</dbReference>
<evidence type="ECO:0000313" key="3">
    <source>
        <dbReference type="EMBL" id="KAJ3199923.1"/>
    </source>
</evidence>
<dbReference type="EMBL" id="JADGJW010002009">
    <property type="protein sequence ID" value="KAJ3199923.1"/>
    <property type="molecule type" value="Genomic_DNA"/>
</dbReference>
<dbReference type="InterPro" id="IPR000467">
    <property type="entry name" value="G_patch_dom"/>
</dbReference>
<dbReference type="GO" id="GO:0003676">
    <property type="term" value="F:nucleic acid binding"/>
    <property type="evidence" value="ECO:0007669"/>
    <property type="project" value="InterPro"/>
</dbReference>
<dbReference type="PROSITE" id="PS50174">
    <property type="entry name" value="G_PATCH"/>
    <property type="match status" value="1"/>
</dbReference>
<evidence type="ECO:0000259" key="2">
    <source>
        <dbReference type="PROSITE" id="PS50174"/>
    </source>
</evidence>
<dbReference type="InterPro" id="IPR051189">
    <property type="entry name" value="Splicing_assoc_domain"/>
</dbReference>
<keyword evidence="1" id="KW-0175">Coiled coil</keyword>
<proteinExistence type="predicted"/>
<evidence type="ECO:0000256" key="1">
    <source>
        <dbReference type="SAM" id="Coils"/>
    </source>
</evidence>
<dbReference type="Pfam" id="PF01585">
    <property type="entry name" value="G-patch"/>
    <property type="match status" value="1"/>
</dbReference>
<organism evidence="3 4">
    <name type="scientific">Clydaea vesicula</name>
    <dbReference type="NCBI Taxonomy" id="447962"/>
    <lineage>
        <taxon>Eukaryota</taxon>
        <taxon>Fungi</taxon>
        <taxon>Fungi incertae sedis</taxon>
        <taxon>Chytridiomycota</taxon>
        <taxon>Chytridiomycota incertae sedis</taxon>
        <taxon>Chytridiomycetes</taxon>
        <taxon>Lobulomycetales</taxon>
        <taxon>Lobulomycetaceae</taxon>
        <taxon>Clydaea</taxon>
    </lineage>
</organism>
<keyword evidence="4" id="KW-1185">Reference proteome</keyword>
<reference evidence="3" key="1">
    <citation type="submission" date="2020-05" db="EMBL/GenBank/DDBJ databases">
        <title>Phylogenomic resolution of chytrid fungi.</title>
        <authorList>
            <person name="Stajich J.E."/>
            <person name="Amses K."/>
            <person name="Simmons R."/>
            <person name="Seto K."/>
            <person name="Myers J."/>
            <person name="Bonds A."/>
            <person name="Quandt C.A."/>
            <person name="Barry K."/>
            <person name="Liu P."/>
            <person name="Grigoriev I."/>
            <person name="Longcore J.E."/>
            <person name="James T.Y."/>
        </authorList>
    </citation>
    <scope>NUCLEOTIDE SEQUENCE</scope>
    <source>
        <strain evidence="3">JEL0476</strain>
    </source>
</reference>
<accession>A0AAD5TSQ0</accession>
<sequence length="257" mass="28890">MDSDQDETDSLKNSTILNSLINFSNSNLLSIDHDSDSNHSILDYHQNWDNELSKVKIKSSNSDPSHTSLESKLTENNNLIYQFILKQDLSVLNFNSSQVPTKIILNKTQKLGKKYLLETKSLKKKINNSKKTQNVLQLTKTEKTLSSTQILNHKNFVSDIMDNVISLKEINLLKKIEMLETNLLKLENKNPHLKNKKNKINFGNEKVMTGTIVGASAPQINDSNVGHQMLLKMGWAPGSGLGENSQGIVDPITVTFR</sequence>
<protein>
    <recommendedName>
        <fullName evidence="2">G-patch domain-containing protein</fullName>
    </recommendedName>
</protein>
<dbReference type="PANTHER" id="PTHR14195">
    <property type="entry name" value="G PATCH DOMAIN CONTAINING PROTEIN 2"/>
    <property type="match status" value="1"/>
</dbReference>
<feature type="domain" description="G-patch" evidence="2">
    <location>
        <begin position="222"/>
        <end position="257"/>
    </location>
</feature>
<comment type="caution">
    <text evidence="3">The sequence shown here is derived from an EMBL/GenBank/DDBJ whole genome shotgun (WGS) entry which is preliminary data.</text>
</comment>
<name>A0AAD5TSQ0_9FUNG</name>
<evidence type="ECO:0000313" key="4">
    <source>
        <dbReference type="Proteomes" id="UP001211065"/>
    </source>
</evidence>
<feature type="coiled-coil region" evidence="1">
    <location>
        <begin position="169"/>
        <end position="196"/>
    </location>
</feature>
<gene>
    <name evidence="3" type="ORF">HK099_002954</name>
</gene>
<dbReference type="SMART" id="SM00443">
    <property type="entry name" value="G_patch"/>
    <property type="match status" value="1"/>
</dbReference>
<dbReference type="AlphaFoldDB" id="A0AAD5TSQ0"/>
<feature type="non-terminal residue" evidence="3">
    <location>
        <position position="257"/>
    </location>
</feature>